<reference evidence="2" key="1">
    <citation type="submission" date="2023-10" db="EMBL/GenBank/DDBJ databases">
        <title>Genome assemblies of two species of porcelain crab, Petrolisthes cinctipes and Petrolisthes manimaculis (Anomura: Porcellanidae).</title>
        <authorList>
            <person name="Angst P."/>
        </authorList>
    </citation>
    <scope>NUCLEOTIDE SEQUENCE</scope>
    <source>
        <strain evidence="2">PB745_01</strain>
        <tissue evidence="2">Gill</tissue>
    </source>
</reference>
<name>A0AAE1F3C3_PETCI</name>
<dbReference type="SMART" id="SM00718">
    <property type="entry name" value="DM4_12"/>
    <property type="match status" value="1"/>
</dbReference>
<protein>
    <submittedName>
        <fullName evidence="2">Uncharacterized protein</fullName>
    </submittedName>
</protein>
<comment type="caution">
    <text evidence="2">The sequence shown here is derived from an EMBL/GenBank/DDBJ whole genome shotgun (WGS) entry which is preliminary data.</text>
</comment>
<dbReference type="PANTHER" id="PTHR21398:SF6">
    <property type="entry name" value="AGAP007094-PA"/>
    <property type="match status" value="1"/>
</dbReference>
<dbReference type="Pfam" id="PF07841">
    <property type="entry name" value="DM4_12"/>
    <property type="match status" value="1"/>
</dbReference>
<evidence type="ECO:0000313" key="3">
    <source>
        <dbReference type="Proteomes" id="UP001286313"/>
    </source>
</evidence>
<evidence type="ECO:0000313" key="2">
    <source>
        <dbReference type="EMBL" id="KAK3866502.1"/>
    </source>
</evidence>
<proteinExistence type="predicted"/>
<evidence type="ECO:0000256" key="1">
    <source>
        <dbReference type="SAM" id="MobiDB-lite"/>
    </source>
</evidence>
<dbReference type="PANTHER" id="PTHR21398">
    <property type="entry name" value="AGAP007094-PA"/>
    <property type="match status" value="1"/>
</dbReference>
<dbReference type="AlphaFoldDB" id="A0AAE1F3C3"/>
<dbReference type="EMBL" id="JAWQEG010003387">
    <property type="protein sequence ID" value="KAK3866502.1"/>
    <property type="molecule type" value="Genomic_DNA"/>
</dbReference>
<keyword evidence="3" id="KW-1185">Reference proteome</keyword>
<sequence>MASGFPGLFVHPTLSIGSSVAVLINTDNNNDGVPSKRLYPYSVAYIIIILDALFDQYALGRRSFTDDQAAIYQTVEERLATIYGLDGKVCVQRFICELTKYPIKDYTVIGELLTLVFSPRQDGSDLMQEYLDAQQTGEVEHSETCTIAYGNDCPVSIFNYFNKMDSSSPGGPQPPPSAEYHSSYGYNNINNEEQPIHIGFKNFLKKFGEDVEFVPF</sequence>
<feature type="region of interest" description="Disordered" evidence="1">
    <location>
        <begin position="166"/>
        <end position="185"/>
    </location>
</feature>
<accession>A0AAE1F3C3</accession>
<dbReference type="Proteomes" id="UP001286313">
    <property type="component" value="Unassembled WGS sequence"/>
</dbReference>
<dbReference type="InterPro" id="IPR006631">
    <property type="entry name" value="DM4_12"/>
</dbReference>
<gene>
    <name evidence="2" type="ORF">Pcinc_027970</name>
</gene>
<organism evidence="2 3">
    <name type="scientific">Petrolisthes cinctipes</name>
    <name type="common">Flat porcelain crab</name>
    <dbReference type="NCBI Taxonomy" id="88211"/>
    <lineage>
        <taxon>Eukaryota</taxon>
        <taxon>Metazoa</taxon>
        <taxon>Ecdysozoa</taxon>
        <taxon>Arthropoda</taxon>
        <taxon>Crustacea</taxon>
        <taxon>Multicrustacea</taxon>
        <taxon>Malacostraca</taxon>
        <taxon>Eumalacostraca</taxon>
        <taxon>Eucarida</taxon>
        <taxon>Decapoda</taxon>
        <taxon>Pleocyemata</taxon>
        <taxon>Anomura</taxon>
        <taxon>Galatheoidea</taxon>
        <taxon>Porcellanidae</taxon>
        <taxon>Petrolisthes</taxon>
    </lineage>
</organism>